<proteinExistence type="predicted"/>
<dbReference type="InterPro" id="IPR016181">
    <property type="entry name" value="Acyl_CoA_acyltransferase"/>
</dbReference>
<dbReference type="KEGG" id="mmas:MYMAC_005704"/>
<dbReference type="PANTHER" id="PTHR43072">
    <property type="entry name" value="N-ACETYLTRANSFERASE"/>
    <property type="match status" value="1"/>
</dbReference>
<evidence type="ECO:0000313" key="4">
    <source>
        <dbReference type="EMBL" id="ATB50049.1"/>
    </source>
</evidence>
<evidence type="ECO:0000256" key="2">
    <source>
        <dbReference type="ARBA" id="ARBA00023315"/>
    </source>
</evidence>
<sequence length="325" mass="35830">MPSRKASSAEVLLDVLEALPPGHRLWVRGAGRSLFPLLRAGDSVRVMRCGPGALASGDVALMRQGRELVAHVVVSTQPWRTASLLGAQDAPGGVTLGRVVALRRGRWVLPLPRPLRPALWLAQQAASTAWAWPRTRLVSRGVWDFLFSGWSLPLRHRLVGPLEVRLLTAGDLDALLAFASERLVVSPGFLRRQLRERWGLTDAQRRGAAAGAFDAEGRMHGFAWVDSYRQEGLQLEGVWVRSLVVAPRVRRMGVATGLLECLMAEARRQGEPRVLADVDDDNTASLRTFERLGFQRAGEALTREANEAWDATGRSKRLVVVERVL</sequence>
<reference evidence="4 5" key="1">
    <citation type="submission" date="2017-06" db="EMBL/GenBank/DDBJ databases">
        <title>Sequencing and comparative analysis of myxobacterial genomes.</title>
        <authorList>
            <person name="Rupp O."/>
            <person name="Goesmann A."/>
            <person name="Sogaard-Andersen L."/>
        </authorList>
    </citation>
    <scope>NUCLEOTIDE SEQUENCE [LARGE SCALE GENOMIC DNA]</scope>
    <source>
        <strain evidence="4 5">DSM 14697</strain>
    </source>
</reference>
<dbReference type="PANTHER" id="PTHR43072:SF23">
    <property type="entry name" value="UPF0039 PROTEIN C11D3.02C"/>
    <property type="match status" value="1"/>
</dbReference>
<dbReference type="Gene3D" id="3.40.630.30">
    <property type="match status" value="1"/>
</dbReference>
<accession>A0A250K1S0</accession>
<evidence type="ECO:0000256" key="1">
    <source>
        <dbReference type="ARBA" id="ARBA00022679"/>
    </source>
</evidence>
<dbReference type="OrthoDB" id="5494118at2"/>
<evidence type="ECO:0000313" key="5">
    <source>
        <dbReference type="Proteomes" id="UP000217343"/>
    </source>
</evidence>
<dbReference type="GO" id="GO:0016747">
    <property type="term" value="F:acyltransferase activity, transferring groups other than amino-acyl groups"/>
    <property type="evidence" value="ECO:0007669"/>
    <property type="project" value="InterPro"/>
</dbReference>
<keyword evidence="5" id="KW-1185">Reference proteome</keyword>
<organism evidence="4 5">
    <name type="scientific">Corallococcus macrosporus DSM 14697</name>
    <dbReference type="NCBI Taxonomy" id="1189310"/>
    <lineage>
        <taxon>Bacteria</taxon>
        <taxon>Pseudomonadati</taxon>
        <taxon>Myxococcota</taxon>
        <taxon>Myxococcia</taxon>
        <taxon>Myxococcales</taxon>
        <taxon>Cystobacterineae</taxon>
        <taxon>Myxococcaceae</taxon>
        <taxon>Corallococcus</taxon>
    </lineage>
</organism>
<dbReference type="InterPro" id="IPR000182">
    <property type="entry name" value="GNAT_dom"/>
</dbReference>
<name>A0A250K1S0_9BACT</name>
<evidence type="ECO:0000259" key="3">
    <source>
        <dbReference type="PROSITE" id="PS51186"/>
    </source>
</evidence>
<protein>
    <submittedName>
        <fullName evidence="4">GNAT family acetyltransferase</fullName>
    </submittedName>
</protein>
<dbReference type="CDD" id="cd04301">
    <property type="entry name" value="NAT_SF"/>
    <property type="match status" value="1"/>
</dbReference>
<feature type="domain" description="N-acetyltransferase" evidence="3">
    <location>
        <begin position="162"/>
        <end position="319"/>
    </location>
</feature>
<keyword evidence="1 4" id="KW-0808">Transferase</keyword>
<dbReference type="SUPFAM" id="SSF55729">
    <property type="entry name" value="Acyl-CoA N-acyltransferases (Nat)"/>
    <property type="match status" value="1"/>
</dbReference>
<dbReference type="EMBL" id="CP022203">
    <property type="protein sequence ID" value="ATB50049.1"/>
    <property type="molecule type" value="Genomic_DNA"/>
</dbReference>
<dbReference type="Pfam" id="PF00583">
    <property type="entry name" value="Acetyltransf_1"/>
    <property type="match status" value="1"/>
</dbReference>
<gene>
    <name evidence="4" type="ORF">MYMAC_005704</name>
</gene>
<dbReference type="PROSITE" id="PS51186">
    <property type="entry name" value="GNAT"/>
    <property type="match status" value="1"/>
</dbReference>
<dbReference type="AlphaFoldDB" id="A0A250K1S0"/>
<dbReference type="Proteomes" id="UP000217343">
    <property type="component" value="Chromosome"/>
</dbReference>
<dbReference type="RefSeq" id="WP_095960390.1">
    <property type="nucleotide sequence ID" value="NZ_CP022203.1"/>
</dbReference>
<keyword evidence="2" id="KW-0012">Acyltransferase</keyword>